<dbReference type="InterPro" id="IPR050611">
    <property type="entry name" value="ABCF"/>
</dbReference>
<evidence type="ECO:0000313" key="3">
    <source>
        <dbReference type="EMBL" id="GHE12754.1"/>
    </source>
</evidence>
<evidence type="ECO:0000313" key="4">
    <source>
        <dbReference type="Proteomes" id="UP000655443"/>
    </source>
</evidence>
<evidence type="ECO:0000256" key="1">
    <source>
        <dbReference type="ARBA" id="ARBA00022737"/>
    </source>
</evidence>
<dbReference type="AlphaFoldDB" id="A0A919D7C8"/>
<dbReference type="InterPro" id="IPR003439">
    <property type="entry name" value="ABC_transporter-like_ATP-bd"/>
</dbReference>
<comment type="caution">
    <text evidence="3">The sequence shown here is derived from an EMBL/GenBank/DDBJ whole genome shotgun (WGS) entry which is preliminary data.</text>
</comment>
<dbReference type="Pfam" id="PF00005">
    <property type="entry name" value="ABC_tran"/>
    <property type="match status" value="1"/>
</dbReference>
<protein>
    <recommendedName>
        <fullName evidence="2">ABC transporter domain-containing protein</fullName>
    </recommendedName>
</protein>
<sequence>MARSSYPFPHVHPGRSCLRPSLPEVASMSDAVIACSNLSFARPDDTPVFRDLSFTMTTGRTGPVAPNGAGKTTLLRLLTGELAPDGGEIKRGDGRIAYLSQRLDNLLARSLFRGARAHRPSGYSPTANGCVRLRLADGTLQETGAPAV</sequence>
<organism evidence="3 4">
    <name type="scientific">Streptomyces alanosinicus</name>
    <dbReference type="NCBI Taxonomy" id="68171"/>
    <lineage>
        <taxon>Bacteria</taxon>
        <taxon>Bacillati</taxon>
        <taxon>Actinomycetota</taxon>
        <taxon>Actinomycetes</taxon>
        <taxon>Kitasatosporales</taxon>
        <taxon>Streptomycetaceae</taxon>
        <taxon>Streptomyces</taxon>
    </lineage>
</organism>
<reference evidence="3" key="2">
    <citation type="submission" date="2020-09" db="EMBL/GenBank/DDBJ databases">
        <authorList>
            <person name="Sun Q."/>
            <person name="Ohkuma M."/>
        </authorList>
    </citation>
    <scope>NUCLEOTIDE SEQUENCE</scope>
    <source>
        <strain evidence="3">JCM 4714</strain>
    </source>
</reference>
<feature type="domain" description="ABC transporter" evidence="2">
    <location>
        <begin position="50"/>
        <end position="94"/>
    </location>
</feature>
<keyword evidence="1" id="KW-0677">Repeat</keyword>
<dbReference type="GO" id="GO:0016887">
    <property type="term" value="F:ATP hydrolysis activity"/>
    <property type="evidence" value="ECO:0007669"/>
    <property type="project" value="InterPro"/>
</dbReference>
<evidence type="ECO:0000259" key="2">
    <source>
        <dbReference type="Pfam" id="PF00005"/>
    </source>
</evidence>
<keyword evidence="4" id="KW-1185">Reference proteome</keyword>
<dbReference type="Gene3D" id="3.40.50.300">
    <property type="entry name" value="P-loop containing nucleotide triphosphate hydrolases"/>
    <property type="match status" value="1"/>
</dbReference>
<reference evidence="3" key="1">
    <citation type="journal article" date="2014" name="Int. J. Syst. Evol. Microbiol.">
        <title>Complete genome sequence of Corynebacterium casei LMG S-19264T (=DSM 44701T), isolated from a smear-ripened cheese.</title>
        <authorList>
            <consortium name="US DOE Joint Genome Institute (JGI-PGF)"/>
            <person name="Walter F."/>
            <person name="Albersmeier A."/>
            <person name="Kalinowski J."/>
            <person name="Ruckert C."/>
        </authorList>
    </citation>
    <scope>NUCLEOTIDE SEQUENCE</scope>
    <source>
        <strain evidence="3">JCM 4714</strain>
    </source>
</reference>
<accession>A0A919D7C8</accession>
<name>A0A919D7C8_9ACTN</name>
<dbReference type="InterPro" id="IPR027417">
    <property type="entry name" value="P-loop_NTPase"/>
</dbReference>
<dbReference type="SUPFAM" id="SSF52540">
    <property type="entry name" value="P-loop containing nucleoside triphosphate hydrolases"/>
    <property type="match status" value="1"/>
</dbReference>
<proteinExistence type="predicted"/>
<dbReference type="Proteomes" id="UP000655443">
    <property type="component" value="Unassembled WGS sequence"/>
</dbReference>
<gene>
    <name evidence="3" type="ORF">GCM10010339_77400</name>
</gene>
<dbReference type="PANTHER" id="PTHR19211">
    <property type="entry name" value="ATP-BINDING TRANSPORT PROTEIN-RELATED"/>
    <property type="match status" value="1"/>
</dbReference>
<dbReference type="GO" id="GO:0005524">
    <property type="term" value="F:ATP binding"/>
    <property type="evidence" value="ECO:0007669"/>
    <property type="project" value="InterPro"/>
</dbReference>
<dbReference type="EMBL" id="BMVG01000036">
    <property type="protein sequence ID" value="GHE12754.1"/>
    <property type="molecule type" value="Genomic_DNA"/>
</dbReference>